<protein>
    <submittedName>
        <fullName evidence="2">Uncharacterized protein</fullName>
    </submittedName>
</protein>
<keyword evidence="1" id="KW-0812">Transmembrane</keyword>
<feature type="transmembrane region" description="Helical" evidence="1">
    <location>
        <begin position="131"/>
        <end position="153"/>
    </location>
</feature>
<keyword evidence="1" id="KW-1133">Transmembrane helix</keyword>
<feature type="transmembrane region" description="Helical" evidence="1">
    <location>
        <begin position="173"/>
        <end position="194"/>
    </location>
</feature>
<dbReference type="AlphaFoldDB" id="A0A0J9X3G7"/>
<dbReference type="EMBL" id="CCBN010000001">
    <property type="protein sequence ID" value="CDO51731.1"/>
    <property type="molecule type" value="Genomic_DNA"/>
</dbReference>
<evidence type="ECO:0000313" key="3">
    <source>
        <dbReference type="Proteomes" id="UP000242525"/>
    </source>
</evidence>
<comment type="caution">
    <text evidence="2">The sequence shown here is derived from an EMBL/GenBank/DDBJ whole genome shotgun (WGS) entry which is preliminary data.</text>
</comment>
<proteinExistence type="predicted"/>
<organism evidence="2 3">
    <name type="scientific">Geotrichum candidum</name>
    <name type="common">Oospora lactis</name>
    <name type="synonym">Dipodascus geotrichum</name>
    <dbReference type="NCBI Taxonomy" id="1173061"/>
    <lineage>
        <taxon>Eukaryota</taxon>
        <taxon>Fungi</taxon>
        <taxon>Dikarya</taxon>
        <taxon>Ascomycota</taxon>
        <taxon>Saccharomycotina</taxon>
        <taxon>Dipodascomycetes</taxon>
        <taxon>Dipodascales</taxon>
        <taxon>Dipodascaceae</taxon>
        <taxon>Geotrichum</taxon>
    </lineage>
</organism>
<feature type="transmembrane region" description="Helical" evidence="1">
    <location>
        <begin position="32"/>
        <end position="54"/>
    </location>
</feature>
<evidence type="ECO:0000313" key="2">
    <source>
        <dbReference type="EMBL" id="CDO51731.1"/>
    </source>
</evidence>
<name>A0A0J9X3G7_GEOCN</name>
<sequence>MPGLTRSDTDYEDEELSQYEAYLASSSIPTRASVIITGTAAALLTLSFFGSAFYFSHTGKRVYDPDGSDNTTGLLVFLGLGAATFGVAFLHVLFKYRNTYGTTALLSEAEGQWREETEPVSSMHKPRRFPVFINLLLTIAAAGFFISTLLGTLQGASTGKPDHGGRGDVSENGWFEVLAWLIISFGLSVFFGELTKKSYLRYRYNRQFSQEPLVSGIYYGNGNSVDHP</sequence>
<keyword evidence="3" id="KW-1185">Reference proteome</keyword>
<reference evidence="2" key="1">
    <citation type="submission" date="2014-03" db="EMBL/GenBank/DDBJ databases">
        <authorList>
            <person name="Casaregola S."/>
        </authorList>
    </citation>
    <scope>NUCLEOTIDE SEQUENCE [LARGE SCALE GENOMIC DNA]</scope>
    <source>
        <strain evidence="2">CLIB 918</strain>
    </source>
</reference>
<evidence type="ECO:0000256" key="1">
    <source>
        <dbReference type="SAM" id="Phobius"/>
    </source>
</evidence>
<accession>A0A0J9X3G7</accession>
<keyword evidence="1" id="KW-0472">Membrane</keyword>
<gene>
    <name evidence="2" type="ORF">BN980_GECA01s11329g</name>
</gene>
<dbReference type="Proteomes" id="UP000242525">
    <property type="component" value="Unassembled WGS sequence"/>
</dbReference>
<feature type="transmembrane region" description="Helical" evidence="1">
    <location>
        <begin position="74"/>
        <end position="94"/>
    </location>
</feature>